<protein>
    <recommendedName>
        <fullName evidence="9">Transcription factor TFIIB cyclin-like domain-containing protein</fullName>
    </recommendedName>
</protein>
<dbReference type="SUPFAM" id="SSF47954">
    <property type="entry name" value="Cyclin-like"/>
    <property type="match status" value="1"/>
</dbReference>
<dbReference type="InterPro" id="IPR013150">
    <property type="entry name" value="TFIIB_cyclin"/>
</dbReference>
<dbReference type="InterPro" id="IPR000812">
    <property type="entry name" value="TFIIB"/>
</dbReference>
<reference evidence="10 11" key="1">
    <citation type="journal article" date="2017" name="Genome Biol.">
        <title>New reference genome sequences of hot pepper reveal the massive evolution of plant disease-resistance genes by retroduplication.</title>
        <authorList>
            <person name="Kim S."/>
            <person name="Park J."/>
            <person name="Yeom S.I."/>
            <person name="Kim Y.M."/>
            <person name="Seo E."/>
            <person name="Kim K.T."/>
            <person name="Kim M.S."/>
            <person name="Lee J.M."/>
            <person name="Cheong K."/>
            <person name="Shin H.S."/>
            <person name="Kim S.B."/>
            <person name="Han K."/>
            <person name="Lee J."/>
            <person name="Park M."/>
            <person name="Lee H.A."/>
            <person name="Lee H.Y."/>
            <person name="Lee Y."/>
            <person name="Oh S."/>
            <person name="Lee J.H."/>
            <person name="Choi E."/>
            <person name="Choi E."/>
            <person name="Lee S.E."/>
            <person name="Jeon J."/>
            <person name="Kim H."/>
            <person name="Choi G."/>
            <person name="Song H."/>
            <person name="Lee J."/>
            <person name="Lee S.C."/>
            <person name="Kwon J.K."/>
            <person name="Lee H.Y."/>
            <person name="Koo N."/>
            <person name="Hong Y."/>
            <person name="Kim R.W."/>
            <person name="Kang W.H."/>
            <person name="Huh J.H."/>
            <person name="Kang B.C."/>
            <person name="Yang T.J."/>
            <person name="Lee Y.H."/>
            <person name="Bennetzen J.L."/>
            <person name="Choi D."/>
        </authorList>
    </citation>
    <scope>NUCLEOTIDE SEQUENCE [LARGE SCALE GENOMIC DNA]</scope>
    <source>
        <strain evidence="11">cv. PBC81</strain>
    </source>
</reference>
<gene>
    <name evidence="10" type="ORF">CQW23_29671</name>
</gene>
<dbReference type="STRING" id="33114.A0A2G2VCN3"/>
<keyword evidence="6" id="KW-0805">Transcription regulation</keyword>
<dbReference type="GO" id="GO:0070897">
    <property type="term" value="P:transcription preinitiation complex assembly"/>
    <property type="evidence" value="ECO:0007669"/>
    <property type="project" value="InterPro"/>
</dbReference>
<keyword evidence="5" id="KW-0862">Zinc</keyword>
<dbReference type="Pfam" id="PF00382">
    <property type="entry name" value="TFIIB"/>
    <property type="match status" value="1"/>
</dbReference>
<evidence type="ECO:0000256" key="1">
    <source>
        <dbReference type="ARBA" id="ARBA00004123"/>
    </source>
</evidence>
<dbReference type="GO" id="GO:0001006">
    <property type="term" value="F:RNA polymerase III type 3 promoter sequence-specific DNA binding"/>
    <property type="evidence" value="ECO:0007669"/>
    <property type="project" value="TreeGrafter"/>
</dbReference>
<dbReference type="SUPFAM" id="SSF57783">
    <property type="entry name" value="Zinc beta-ribbon"/>
    <property type="match status" value="1"/>
</dbReference>
<dbReference type="GO" id="GO:0005634">
    <property type="term" value="C:nucleus"/>
    <property type="evidence" value="ECO:0007669"/>
    <property type="project" value="UniProtKB-SubCell"/>
</dbReference>
<dbReference type="Gene3D" id="1.10.472.170">
    <property type="match status" value="1"/>
</dbReference>
<evidence type="ECO:0000313" key="10">
    <source>
        <dbReference type="EMBL" id="PHT30751.1"/>
    </source>
</evidence>
<dbReference type="EMBL" id="MLFT02000018">
    <property type="protein sequence ID" value="PHT30751.1"/>
    <property type="molecule type" value="Genomic_DNA"/>
</dbReference>
<proteinExistence type="inferred from homology"/>
<feature type="domain" description="Transcription factor TFIIB cyclin-like" evidence="9">
    <location>
        <begin position="68"/>
        <end position="128"/>
    </location>
</feature>
<evidence type="ECO:0000256" key="5">
    <source>
        <dbReference type="ARBA" id="ARBA00022833"/>
    </source>
</evidence>
<sequence>MVYCDYCGESISRPNYEDGRRCCSICGRILEEVDISSDLTFVKDGTGRSQLAGKFIPSIQSGYSASRERTLANAKRGIEDMMTALGIGGGESIANPALSLYKIAVERDFTRGRRKVQVEAAYLYIECK</sequence>
<evidence type="ECO:0000256" key="4">
    <source>
        <dbReference type="ARBA" id="ARBA00022771"/>
    </source>
</evidence>
<evidence type="ECO:0000256" key="6">
    <source>
        <dbReference type="ARBA" id="ARBA00023015"/>
    </source>
</evidence>
<dbReference type="GO" id="GO:0000995">
    <property type="term" value="F:RNA polymerase III general transcription initiation factor activity"/>
    <property type="evidence" value="ECO:0007669"/>
    <property type="project" value="TreeGrafter"/>
</dbReference>
<dbReference type="OrthoDB" id="1303451at2759"/>
<keyword evidence="3" id="KW-0479">Metal-binding</keyword>
<organism evidence="10 11">
    <name type="scientific">Capsicum baccatum</name>
    <name type="common">Peruvian pepper</name>
    <dbReference type="NCBI Taxonomy" id="33114"/>
    <lineage>
        <taxon>Eukaryota</taxon>
        <taxon>Viridiplantae</taxon>
        <taxon>Streptophyta</taxon>
        <taxon>Embryophyta</taxon>
        <taxon>Tracheophyta</taxon>
        <taxon>Spermatophyta</taxon>
        <taxon>Magnoliopsida</taxon>
        <taxon>eudicotyledons</taxon>
        <taxon>Gunneridae</taxon>
        <taxon>Pentapetalae</taxon>
        <taxon>asterids</taxon>
        <taxon>lamiids</taxon>
        <taxon>Solanales</taxon>
        <taxon>Solanaceae</taxon>
        <taxon>Solanoideae</taxon>
        <taxon>Capsiceae</taxon>
        <taxon>Capsicum</taxon>
    </lineage>
</organism>
<evidence type="ECO:0000313" key="11">
    <source>
        <dbReference type="Proteomes" id="UP000224567"/>
    </source>
</evidence>
<name>A0A2G2VCN3_CAPBA</name>
<reference evidence="11" key="2">
    <citation type="journal article" date="2017" name="J. Anim. Genet.">
        <title>Multiple reference genome sequences of hot pepper reveal the massive evolution of plant disease resistance genes by retroduplication.</title>
        <authorList>
            <person name="Kim S."/>
            <person name="Park J."/>
            <person name="Yeom S.-I."/>
            <person name="Kim Y.-M."/>
            <person name="Seo E."/>
            <person name="Kim K.-T."/>
            <person name="Kim M.-S."/>
            <person name="Lee J.M."/>
            <person name="Cheong K."/>
            <person name="Shin H.-S."/>
            <person name="Kim S.-B."/>
            <person name="Han K."/>
            <person name="Lee J."/>
            <person name="Park M."/>
            <person name="Lee H.-A."/>
            <person name="Lee H.-Y."/>
            <person name="Lee Y."/>
            <person name="Oh S."/>
            <person name="Lee J.H."/>
            <person name="Choi E."/>
            <person name="Choi E."/>
            <person name="Lee S.E."/>
            <person name="Jeon J."/>
            <person name="Kim H."/>
            <person name="Choi G."/>
            <person name="Song H."/>
            <person name="Lee J."/>
            <person name="Lee S.-C."/>
            <person name="Kwon J.-K."/>
            <person name="Lee H.-Y."/>
            <person name="Koo N."/>
            <person name="Hong Y."/>
            <person name="Kim R.W."/>
            <person name="Kang W.-H."/>
            <person name="Huh J.H."/>
            <person name="Kang B.-C."/>
            <person name="Yang T.-J."/>
            <person name="Lee Y.-H."/>
            <person name="Bennetzen J.L."/>
            <person name="Choi D."/>
        </authorList>
    </citation>
    <scope>NUCLEOTIDE SEQUENCE [LARGE SCALE GENOMIC DNA]</scope>
    <source>
        <strain evidence="11">cv. PBC81</strain>
    </source>
</reference>
<evidence type="ECO:0000256" key="7">
    <source>
        <dbReference type="ARBA" id="ARBA00023163"/>
    </source>
</evidence>
<evidence type="ECO:0000259" key="9">
    <source>
        <dbReference type="Pfam" id="PF00382"/>
    </source>
</evidence>
<dbReference type="GO" id="GO:0000126">
    <property type="term" value="C:transcription factor TFIIIB complex"/>
    <property type="evidence" value="ECO:0007669"/>
    <property type="project" value="TreeGrafter"/>
</dbReference>
<keyword evidence="8" id="KW-0539">Nucleus</keyword>
<comment type="subcellular location">
    <subcellularLocation>
        <location evidence="1">Nucleus</location>
    </subcellularLocation>
</comment>
<dbReference type="GO" id="GO:0097550">
    <property type="term" value="C:transcription preinitiation complex"/>
    <property type="evidence" value="ECO:0007669"/>
    <property type="project" value="TreeGrafter"/>
</dbReference>
<dbReference type="InterPro" id="IPR036915">
    <property type="entry name" value="Cyclin-like_sf"/>
</dbReference>
<evidence type="ECO:0000256" key="8">
    <source>
        <dbReference type="ARBA" id="ARBA00023242"/>
    </source>
</evidence>
<comment type="caution">
    <text evidence="10">The sequence shown here is derived from an EMBL/GenBank/DDBJ whole genome shotgun (WGS) entry which is preliminary data.</text>
</comment>
<dbReference type="GO" id="GO:0008270">
    <property type="term" value="F:zinc ion binding"/>
    <property type="evidence" value="ECO:0007669"/>
    <property type="project" value="UniProtKB-KW"/>
</dbReference>
<keyword evidence="7" id="KW-0804">Transcription</keyword>
<keyword evidence="4" id="KW-0863">Zinc-finger</keyword>
<evidence type="ECO:0000256" key="3">
    <source>
        <dbReference type="ARBA" id="ARBA00022723"/>
    </source>
</evidence>
<dbReference type="PANTHER" id="PTHR11618">
    <property type="entry name" value="TRANSCRIPTION INITIATION FACTOR IIB-RELATED"/>
    <property type="match status" value="1"/>
</dbReference>
<dbReference type="AlphaFoldDB" id="A0A2G2VCN3"/>
<dbReference type="PANTHER" id="PTHR11618:SF4">
    <property type="entry name" value="TRANSCRIPTION FACTOR IIIB 90 KDA SUBUNIT"/>
    <property type="match status" value="1"/>
</dbReference>
<dbReference type="GO" id="GO:0017025">
    <property type="term" value="F:TBP-class protein binding"/>
    <property type="evidence" value="ECO:0007669"/>
    <property type="project" value="InterPro"/>
</dbReference>
<evidence type="ECO:0000256" key="2">
    <source>
        <dbReference type="ARBA" id="ARBA00010857"/>
    </source>
</evidence>
<dbReference type="Proteomes" id="UP000224567">
    <property type="component" value="Unassembled WGS sequence"/>
</dbReference>
<keyword evidence="11" id="KW-1185">Reference proteome</keyword>
<accession>A0A2G2VCN3</accession>
<comment type="similarity">
    <text evidence="2">Belongs to the TFIIB family.</text>
</comment>